<organism evidence="1 2">
    <name type="scientific">Clonostachys rosea f. rosea IK726</name>
    <dbReference type="NCBI Taxonomy" id="1349383"/>
    <lineage>
        <taxon>Eukaryota</taxon>
        <taxon>Fungi</taxon>
        <taxon>Dikarya</taxon>
        <taxon>Ascomycota</taxon>
        <taxon>Pezizomycotina</taxon>
        <taxon>Sordariomycetes</taxon>
        <taxon>Hypocreomycetidae</taxon>
        <taxon>Hypocreales</taxon>
        <taxon>Bionectriaceae</taxon>
        <taxon>Clonostachys</taxon>
    </lineage>
</organism>
<comment type="caution">
    <text evidence="1">The sequence shown here is derived from an EMBL/GenBank/DDBJ whole genome shotgun (WGS) entry which is preliminary data.</text>
</comment>
<reference evidence="1" key="2">
    <citation type="submission" date="2021-10" db="EMBL/GenBank/DDBJ databases">
        <authorList>
            <person name="Piombo E."/>
        </authorList>
    </citation>
    <scope>NUCLEOTIDE SEQUENCE</scope>
</reference>
<evidence type="ECO:0000313" key="2">
    <source>
        <dbReference type="Proteomes" id="UP000836387"/>
    </source>
</evidence>
<proteinExistence type="predicted"/>
<evidence type="ECO:0000313" key="1">
    <source>
        <dbReference type="EMBL" id="CAG9942388.1"/>
    </source>
</evidence>
<dbReference type="EMBL" id="CADEHS020000006">
    <property type="protein sequence ID" value="CAG9942388.1"/>
    <property type="molecule type" value="Genomic_DNA"/>
</dbReference>
<accession>A0ACA9TN68</accession>
<reference evidence="1" key="1">
    <citation type="submission" date="2020-04" db="EMBL/GenBank/DDBJ databases">
        <authorList>
            <person name="Broberg M."/>
        </authorList>
    </citation>
    <scope>NUCLEOTIDE SEQUENCE</scope>
</reference>
<protein>
    <submittedName>
        <fullName evidence="1">Uncharacterized protein</fullName>
    </submittedName>
</protein>
<name>A0ACA9TN68_BIOOC</name>
<dbReference type="Proteomes" id="UP000836387">
    <property type="component" value="Unassembled WGS sequence"/>
</dbReference>
<gene>
    <name evidence="1" type="ORF">CRV2_00009322</name>
</gene>
<keyword evidence="2" id="KW-1185">Reference proteome</keyword>
<sequence length="150" mass="15005">MGTDKSPGAIASSSPPVSTSTSSPAIPPIASQLASVSVKEETKLALPPIPWQLAISSPPSTHRTTSPSNMDPRPQGGNSGSSSNGSGTNGGTILDAFLPRVETRGQGAGKPYSSSSGQSNGGQSRSSVPTGSSSSAEKEHQKDTVTNLGM</sequence>